<dbReference type="Gene3D" id="3.30.460.10">
    <property type="entry name" value="Beta Polymerase, domain 2"/>
    <property type="match status" value="1"/>
</dbReference>
<dbReference type="InterPro" id="IPR007344">
    <property type="entry name" value="GrpB/CoaE"/>
</dbReference>
<reference evidence="2 3" key="1">
    <citation type="journal article" date="2013" name="Genome Announc.">
        <title>Draft genome sequence of MKD8, a conjugal recipient Mycobacterium smegmatis strain.</title>
        <authorList>
            <person name="Gray T.A."/>
            <person name="Palumbo M.J."/>
            <person name="Derbyshire K.M."/>
        </authorList>
    </citation>
    <scope>NUCLEOTIDE SEQUENCE [LARGE SCALE GENOMIC DNA]</scope>
    <source>
        <strain evidence="2 3">MKD8</strain>
    </source>
</reference>
<evidence type="ECO:0000313" key="2">
    <source>
        <dbReference type="EMBL" id="AWT55039.1"/>
    </source>
</evidence>
<proteinExistence type="predicted"/>
<organism evidence="2 3">
    <name type="scientific">Mycolicibacterium smegmatis (strain MKD8)</name>
    <name type="common">Mycobacterium smegmatis</name>
    <dbReference type="NCBI Taxonomy" id="1214915"/>
    <lineage>
        <taxon>Bacteria</taxon>
        <taxon>Bacillati</taxon>
        <taxon>Actinomycetota</taxon>
        <taxon>Actinomycetes</taxon>
        <taxon>Mycobacteriales</taxon>
        <taxon>Mycobacteriaceae</taxon>
        <taxon>Mycolicibacterium</taxon>
    </lineage>
</organism>
<dbReference type="Proteomes" id="UP000011200">
    <property type="component" value="Chromosome"/>
</dbReference>
<reference evidence="3" key="2">
    <citation type="submission" date="2018-03" db="EMBL/GenBank/DDBJ databases">
        <authorList>
            <person name="Derbyshire K."/>
            <person name="Gray T.A."/>
            <person name="Champion M."/>
        </authorList>
    </citation>
    <scope>NUCLEOTIDE SEQUENCE [LARGE SCALE GENOMIC DNA]</scope>
    <source>
        <strain evidence="3">MKD8</strain>
    </source>
</reference>
<sequence>MSAEESWVEVVPHDSRWAESYQAESKAIRAALGDYVLGIEHFGSTAVPGLIAKPIIDILVGAPAGRQPHSVIDGLGQLGYEYLGEDGRRPGRYFWRKRGVTAFNVSAVPHLGAMWQTNLAVRDFLRAHPEWAERYGQVKLVSRV</sequence>
<dbReference type="PANTHER" id="PTHR34822">
    <property type="entry name" value="GRPB DOMAIN PROTEIN (AFU_ORTHOLOGUE AFUA_1G01530)"/>
    <property type="match status" value="1"/>
</dbReference>
<dbReference type="InterPro" id="IPR043519">
    <property type="entry name" value="NT_sf"/>
</dbReference>
<keyword evidence="1" id="KW-0173">Coenzyme A biosynthesis</keyword>
<evidence type="ECO:0008006" key="4">
    <source>
        <dbReference type="Google" id="ProtNLM"/>
    </source>
</evidence>
<dbReference type="SUPFAM" id="SSF81301">
    <property type="entry name" value="Nucleotidyltransferase"/>
    <property type="match status" value="1"/>
</dbReference>
<evidence type="ECO:0000313" key="3">
    <source>
        <dbReference type="Proteomes" id="UP000011200"/>
    </source>
</evidence>
<dbReference type="PANTHER" id="PTHR34822:SF1">
    <property type="entry name" value="GRPB FAMILY PROTEIN"/>
    <property type="match status" value="1"/>
</dbReference>
<dbReference type="GO" id="GO:0015937">
    <property type="term" value="P:coenzyme A biosynthetic process"/>
    <property type="evidence" value="ECO:0007669"/>
    <property type="project" value="UniProtKB-KW"/>
</dbReference>
<dbReference type="AlphaFoldDB" id="A0A2U9PTA9"/>
<accession>A0A2U9PTA9</accession>
<dbReference type="EMBL" id="CP027541">
    <property type="protein sequence ID" value="AWT55039.1"/>
    <property type="molecule type" value="Genomic_DNA"/>
</dbReference>
<name>A0A2U9PTA9_MYCSE</name>
<gene>
    <name evidence="2" type="ORF">D806_040730</name>
</gene>
<dbReference type="Pfam" id="PF04229">
    <property type="entry name" value="GrpB"/>
    <property type="match status" value="1"/>
</dbReference>
<protein>
    <recommendedName>
        <fullName evidence="4">GrpB family protein</fullName>
    </recommendedName>
</protein>
<dbReference type="RefSeq" id="WP_003895544.1">
    <property type="nucleotide sequence ID" value="NZ_CP027541.1"/>
</dbReference>
<evidence type="ECO:0000256" key="1">
    <source>
        <dbReference type="ARBA" id="ARBA00022993"/>
    </source>
</evidence>